<sequence>MSVLEAPAKDIRDVKTLASSEVAAARQAAGASNLERGESYVDATFMELSEDVLKNIVYSYDVACQCNSRCSLPGAPTQE</sequence>
<dbReference type="Proteomes" id="UP001215598">
    <property type="component" value="Unassembled WGS sequence"/>
</dbReference>
<proteinExistence type="predicted"/>
<accession>A0AAD7H945</accession>
<keyword evidence="2" id="KW-1185">Reference proteome</keyword>
<evidence type="ECO:0000313" key="1">
    <source>
        <dbReference type="EMBL" id="KAJ7715470.1"/>
    </source>
</evidence>
<dbReference type="EMBL" id="JARKIB010000307">
    <property type="protein sequence ID" value="KAJ7715470.1"/>
    <property type="molecule type" value="Genomic_DNA"/>
</dbReference>
<organism evidence="1 2">
    <name type="scientific">Mycena metata</name>
    <dbReference type="NCBI Taxonomy" id="1033252"/>
    <lineage>
        <taxon>Eukaryota</taxon>
        <taxon>Fungi</taxon>
        <taxon>Dikarya</taxon>
        <taxon>Basidiomycota</taxon>
        <taxon>Agaricomycotina</taxon>
        <taxon>Agaricomycetes</taxon>
        <taxon>Agaricomycetidae</taxon>
        <taxon>Agaricales</taxon>
        <taxon>Marasmiineae</taxon>
        <taxon>Mycenaceae</taxon>
        <taxon>Mycena</taxon>
    </lineage>
</organism>
<name>A0AAD7H945_9AGAR</name>
<protein>
    <submittedName>
        <fullName evidence="1">Uncharacterized protein</fullName>
    </submittedName>
</protein>
<comment type="caution">
    <text evidence="1">The sequence shown here is derived from an EMBL/GenBank/DDBJ whole genome shotgun (WGS) entry which is preliminary data.</text>
</comment>
<gene>
    <name evidence="1" type="ORF">B0H16DRAFT_1741911</name>
</gene>
<dbReference type="AlphaFoldDB" id="A0AAD7H945"/>
<evidence type="ECO:0000313" key="2">
    <source>
        <dbReference type="Proteomes" id="UP001215598"/>
    </source>
</evidence>
<reference evidence="1" key="1">
    <citation type="submission" date="2023-03" db="EMBL/GenBank/DDBJ databases">
        <title>Massive genome expansion in bonnet fungi (Mycena s.s.) driven by repeated elements and novel gene families across ecological guilds.</title>
        <authorList>
            <consortium name="Lawrence Berkeley National Laboratory"/>
            <person name="Harder C.B."/>
            <person name="Miyauchi S."/>
            <person name="Viragh M."/>
            <person name="Kuo A."/>
            <person name="Thoen E."/>
            <person name="Andreopoulos B."/>
            <person name="Lu D."/>
            <person name="Skrede I."/>
            <person name="Drula E."/>
            <person name="Henrissat B."/>
            <person name="Morin E."/>
            <person name="Kohler A."/>
            <person name="Barry K."/>
            <person name="LaButti K."/>
            <person name="Morin E."/>
            <person name="Salamov A."/>
            <person name="Lipzen A."/>
            <person name="Mereny Z."/>
            <person name="Hegedus B."/>
            <person name="Baldrian P."/>
            <person name="Stursova M."/>
            <person name="Weitz H."/>
            <person name="Taylor A."/>
            <person name="Grigoriev I.V."/>
            <person name="Nagy L.G."/>
            <person name="Martin F."/>
            <person name="Kauserud H."/>
        </authorList>
    </citation>
    <scope>NUCLEOTIDE SEQUENCE</scope>
    <source>
        <strain evidence="1">CBHHK182m</strain>
    </source>
</reference>